<dbReference type="Gene3D" id="2.30.38.10">
    <property type="entry name" value="Luciferase, Domain 3"/>
    <property type="match status" value="1"/>
</dbReference>
<keyword evidence="3" id="KW-0597">Phosphoprotein</keyword>
<organism evidence="5 6">
    <name type="scientific">Paenirhodobacter populi</name>
    <dbReference type="NCBI Taxonomy" id="2306993"/>
    <lineage>
        <taxon>Bacteria</taxon>
        <taxon>Pseudomonadati</taxon>
        <taxon>Pseudomonadota</taxon>
        <taxon>Alphaproteobacteria</taxon>
        <taxon>Rhodobacterales</taxon>
        <taxon>Rhodobacter group</taxon>
        <taxon>Paenirhodobacter</taxon>
    </lineage>
</organism>
<dbReference type="InterPro" id="IPR020806">
    <property type="entry name" value="PKS_PP-bd"/>
</dbReference>
<dbReference type="SUPFAM" id="SSF56801">
    <property type="entry name" value="Acetyl-CoA synthetase-like"/>
    <property type="match status" value="1"/>
</dbReference>
<dbReference type="GO" id="GO:0031177">
    <property type="term" value="F:phosphopantetheine binding"/>
    <property type="evidence" value="ECO:0007669"/>
    <property type="project" value="InterPro"/>
</dbReference>
<dbReference type="InterPro" id="IPR000873">
    <property type="entry name" value="AMP-dep_synth/lig_dom"/>
</dbReference>
<dbReference type="FunFam" id="3.40.50.12780:FF:000012">
    <property type="entry name" value="Non-ribosomal peptide synthetase"/>
    <property type="match status" value="1"/>
</dbReference>
<dbReference type="InterPro" id="IPR025110">
    <property type="entry name" value="AMP-bd_C"/>
</dbReference>
<dbReference type="Gene3D" id="3.40.50.1820">
    <property type="entry name" value="alpha/beta hydrolase"/>
    <property type="match status" value="1"/>
</dbReference>
<dbReference type="Gene3D" id="3.40.50.980">
    <property type="match status" value="2"/>
</dbReference>
<dbReference type="PANTHER" id="PTHR45527:SF1">
    <property type="entry name" value="FATTY ACID SYNTHASE"/>
    <property type="match status" value="1"/>
</dbReference>
<name>A0A443IRG8_9RHOB</name>
<evidence type="ECO:0000256" key="3">
    <source>
        <dbReference type="ARBA" id="ARBA00022553"/>
    </source>
</evidence>
<reference evidence="5 6" key="1">
    <citation type="submission" date="2019-01" db="EMBL/GenBank/DDBJ databases">
        <title>Sinorhodobacter populi sp. nov. isolated from the symptomatic bark tissue of Populus euramericana canker.</title>
        <authorList>
            <person name="Xu G."/>
        </authorList>
    </citation>
    <scope>NUCLEOTIDE SEQUENCE [LARGE SCALE GENOMIC DNA]</scope>
    <source>
        <strain evidence="5 6">2D-5</strain>
    </source>
</reference>
<dbReference type="InterPro" id="IPR036736">
    <property type="entry name" value="ACP-like_sf"/>
</dbReference>
<dbReference type="InterPro" id="IPR023213">
    <property type="entry name" value="CAT-like_dom_sf"/>
</dbReference>
<dbReference type="EMBL" id="SAUW01000016">
    <property type="protein sequence ID" value="RWR08919.1"/>
    <property type="molecule type" value="Genomic_DNA"/>
</dbReference>
<dbReference type="RefSeq" id="WP_128270322.1">
    <property type="nucleotide sequence ID" value="NZ_SAUW01000016.1"/>
</dbReference>
<dbReference type="InterPro" id="IPR001031">
    <property type="entry name" value="Thioesterase"/>
</dbReference>
<dbReference type="SUPFAM" id="SSF47336">
    <property type="entry name" value="ACP-like"/>
    <property type="match status" value="1"/>
</dbReference>
<evidence type="ECO:0000259" key="4">
    <source>
        <dbReference type="PROSITE" id="PS50075"/>
    </source>
</evidence>
<evidence type="ECO:0000256" key="2">
    <source>
        <dbReference type="ARBA" id="ARBA00022450"/>
    </source>
</evidence>
<gene>
    <name evidence="5" type="ORF">D2T33_15290</name>
</gene>
<dbReference type="Pfam" id="PF00501">
    <property type="entry name" value="AMP-binding"/>
    <property type="match status" value="1"/>
</dbReference>
<dbReference type="GO" id="GO:0009239">
    <property type="term" value="P:enterobactin biosynthetic process"/>
    <property type="evidence" value="ECO:0007669"/>
    <property type="project" value="TreeGrafter"/>
</dbReference>
<dbReference type="InterPro" id="IPR020845">
    <property type="entry name" value="AMP-binding_CS"/>
</dbReference>
<dbReference type="PROSITE" id="PS50075">
    <property type="entry name" value="CARRIER"/>
    <property type="match status" value="1"/>
</dbReference>
<dbReference type="PROSITE" id="PS00455">
    <property type="entry name" value="AMP_BINDING"/>
    <property type="match status" value="1"/>
</dbReference>
<dbReference type="SMART" id="SM00823">
    <property type="entry name" value="PKS_PP"/>
    <property type="match status" value="1"/>
</dbReference>
<reference evidence="5 6" key="2">
    <citation type="submission" date="2019-01" db="EMBL/GenBank/DDBJ databases">
        <authorList>
            <person name="Li Y."/>
        </authorList>
    </citation>
    <scope>NUCLEOTIDE SEQUENCE [LARGE SCALE GENOMIC DNA]</scope>
    <source>
        <strain evidence="5 6">2D-5</strain>
    </source>
</reference>
<dbReference type="Gene3D" id="3.30.300.30">
    <property type="match status" value="1"/>
</dbReference>
<comment type="caution">
    <text evidence="5">The sequence shown here is derived from an EMBL/GenBank/DDBJ whole genome shotgun (WGS) entry which is preliminary data.</text>
</comment>
<dbReference type="Pfam" id="PF00668">
    <property type="entry name" value="Condensation"/>
    <property type="match status" value="1"/>
</dbReference>
<dbReference type="FunFam" id="3.40.50.980:FF:000002">
    <property type="entry name" value="Enterobactin synthetase component F"/>
    <property type="match status" value="1"/>
</dbReference>
<dbReference type="Pfam" id="PF00550">
    <property type="entry name" value="PP-binding"/>
    <property type="match status" value="1"/>
</dbReference>
<dbReference type="Pfam" id="PF00975">
    <property type="entry name" value="Thioesterase"/>
    <property type="match status" value="1"/>
</dbReference>
<evidence type="ECO:0000313" key="6">
    <source>
        <dbReference type="Proteomes" id="UP000285710"/>
    </source>
</evidence>
<dbReference type="GO" id="GO:0005829">
    <property type="term" value="C:cytosol"/>
    <property type="evidence" value="ECO:0007669"/>
    <property type="project" value="TreeGrafter"/>
</dbReference>
<dbReference type="GO" id="GO:0043041">
    <property type="term" value="P:amino acid activation for nonribosomal peptide biosynthetic process"/>
    <property type="evidence" value="ECO:0007669"/>
    <property type="project" value="TreeGrafter"/>
</dbReference>
<keyword evidence="2" id="KW-0596">Phosphopantetheine</keyword>
<dbReference type="CDD" id="cd17646">
    <property type="entry name" value="A_NRPS_AB3403-like"/>
    <property type="match status" value="1"/>
</dbReference>
<comment type="cofactor">
    <cofactor evidence="1">
        <name>pantetheine 4'-phosphate</name>
        <dbReference type="ChEBI" id="CHEBI:47942"/>
    </cofactor>
</comment>
<dbReference type="SUPFAM" id="SSF53474">
    <property type="entry name" value="alpha/beta-Hydrolases"/>
    <property type="match status" value="1"/>
</dbReference>
<dbReference type="InterPro" id="IPR001242">
    <property type="entry name" value="Condensation_dom"/>
</dbReference>
<evidence type="ECO:0000313" key="5">
    <source>
        <dbReference type="EMBL" id="RWR08919.1"/>
    </source>
</evidence>
<dbReference type="GO" id="GO:0047527">
    <property type="term" value="F:2,3-dihydroxybenzoate-serine ligase activity"/>
    <property type="evidence" value="ECO:0007669"/>
    <property type="project" value="TreeGrafter"/>
</dbReference>
<dbReference type="InterPro" id="IPR045851">
    <property type="entry name" value="AMP-bd_C_sf"/>
</dbReference>
<sequence>MRPVAELPLTEAQEGLWYAQALDRGNPVYMTGQFIALTGPLDRDLFRQAFDAAVAQSPALRLRFALRDGRPVQWLADAPPALRLVDLSDYADPETEARARMAADDTRAPDLALGPVAEFTLYTLGAERHFWHERIHHLATDGFAFVLFTNRVGEIYSARIAGRAVPAAFPDLAQAFDEDAAYRASDRRGADRAFWLGEMRGLEAVAGPAEGRAVTARAFNRARLDLDADLCAALRARAKRAGVGWPDALTVLTAACLARVSGEGERVFGLPFMARLGTKAARVPCMWMNVLPFRCDPDQDAALDEVLQKGAAHLAELRRHGRYRSEQLRRDLRRTAIEARLYGPLINVQPFDMPPKFAGLQADLHILGAGAVDDLTATFRGDAVAGLSLEIDTNPALYTRAAGEAHAARLAAFLQAALAAERLADVPTVTGAEAAWLAGLNATDHPVPDVTLTDLIERQMRATPDAPAVVFGDTVLSYAELDRRSAALAAALRARGAGPEAVVAVALPRSEHLAVALVAVLRAGAAYVPLDPDNPPARLAGLIARTGAVALLAEGDLDAGGMAPFAPADWPAEGAAPAGGAAPGNLAYILFTSGSTGEPKGVMIEHRAIVNRLLWMRDHYGIGAADRILQKTPTTFDVSVWELFLPFLAGASLVFAPPGAHRDPTEIARLIRRHGITTMHFVPSMLSAFLDSPASEGLSLTRVFCSGEALTAEHRARFHARLTAELHNLYGPTEAAVDVTYWDAGAGDSSNPMPIGHPVWNTQVHVLDGRMRVLPPGVRGDLYLGGVQLARGYLGRPDLTAERFVPNPFGAGQLYATGDVAMLRADGAVVYLGRSDHQVKIRGMRIEPGEIEVAIRETGLVRDTVVLARADRGADPRLVAYVLADAGFAPEALSAALAGRLPAHMVPAAIVALDAWPMTVSGKLDRKALPAPVFALAQGTPPEGPVEARLAALFRETLHLPDLPGREADFFTLGGDSLSAVALCLRIDEVFGRDPGLGQLFETPTIAGLARAMSLIDEARSGLAPVLPLGREGQGAPLFILHPAGGLGWCYRRLARAIRPLRPVYALQSPLLEGGDFPASLSDLAADYLRRIAGIAPDGVIHLAGWSVGGILAQEIAVQARAQGRRVGMVALLDAYPAECWRAEPEPDPVAALRALLAIAGHDPDAHPELDSRAAVVGFLRQGGTPLGSLPEPVLDAVVRLVTGTNRLIRAHHERRYDGTLTHIRAARDHAGRGFTADLWTLYAARIQALDLPLLHAEMVSQPAADRLGPQFAAWMAAAEA</sequence>
<dbReference type="InterPro" id="IPR009081">
    <property type="entry name" value="PP-bd_ACP"/>
</dbReference>
<dbReference type="PANTHER" id="PTHR45527">
    <property type="entry name" value="NONRIBOSOMAL PEPTIDE SYNTHETASE"/>
    <property type="match status" value="1"/>
</dbReference>
<proteinExistence type="predicted"/>
<dbReference type="GO" id="GO:0009366">
    <property type="term" value="C:enterobactin synthetase complex"/>
    <property type="evidence" value="ECO:0007669"/>
    <property type="project" value="TreeGrafter"/>
</dbReference>
<dbReference type="Proteomes" id="UP000285710">
    <property type="component" value="Unassembled WGS sequence"/>
</dbReference>
<dbReference type="NCBIfam" id="TIGR01733">
    <property type="entry name" value="AA-adenyl-dom"/>
    <property type="match status" value="1"/>
</dbReference>
<dbReference type="SUPFAM" id="SSF52777">
    <property type="entry name" value="CoA-dependent acyltransferases"/>
    <property type="match status" value="2"/>
</dbReference>
<dbReference type="FunFam" id="3.30.300.30:FF:000010">
    <property type="entry name" value="Enterobactin synthetase component F"/>
    <property type="match status" value="1"/>
</dbReference>
<dbReference type="Gene3D" id="3.30.559.10">
    <property type="entry name" value="Chloramphenicol acetyltransferase-like domain"/>
    <property type="match status" value="1"/>
</dbReference>
<dbReference type="Gene3D" id="3.30.559.30">
    <property type="entry name" value="Nonribosomal peptide synthetase, condensation domain"/>
    <property type="match status" value="1"/>
</dbReference>
<dbReference type="InterPro" id="IPR029058">
    <property type="entry name" value="AB_hydrolase_fold"/>
</dbReference>
<evidence type="ECO:0000256" key="1">
    <source>
        <dbReference type="ARBA" id="ARBA00001957"/>
    </source>
</evidence>
<feature type="domain" description="Carrier" evidence="4">
    <location>
        <begin position="941"/>
        <end position="1017"/>
    </location>
</feature>
<protein>
    <submittedName>
        <fullName evidence="5">Amino acid adenylation domain-containing protein</fullName>
    </submittedName>
</protein>
<dbReference type="Pfam" id="PF13193">
    <property type="entry name" value="AMP-binding_C"/>
    <property type="match status" value="1"/>
</dbReference>
<dbReference type="InterPro" id="IPR010071">
    <property type="entry name" value="AA_adenyl_dom"/>
</dbReference>
<accession>A0A443IRG8</accession>
<keyword evidence="6" id="KW-1185">Reference proteome</keyword>